<evidence type="ECO:0000256" key="3">
    <source>
        <dbReference type="ARBA" id="ARBA00022516"/>
    </source>
</evidence>
<comment type="subcellular location">
    <subcellularLocation>
        <location evidence="1">Membrane</location>
        <topology evidence="1">Multi-pass membrane protein</topology>
    </subcellularLocation>
</comment>
<feature type="transmembrane region" description="Helical" evidence="19">
    <location>
        <begin position="47"/>
        <end position="68"/>
    </location>
</feature>
<evidence type="ECO:0000256" key="16">
    <source>
        <dbReference type="ARBA" id="ARBA00074394"/>
    </source>
</evidence>
<protein>
    <recommendedName>
        <fullName evidence="16">Delta(14)-sterol reductase ERG24</fullName>
    </recommendedName>
    <alternativeName>
        <fullName evidence="18">C-14 sterol reductase ERG24</fullName>
    </alternativeName>
    <alternativeName>
        <fullName evidence="17">Sterol C14-reductase ERG24</fullName>
    </alternativeName>
</protein>
<keyword evidence="7 19" id="KW-1133">Transmembrane helix</keyword>
<dbReference type="AlphaFoldDB" id="A0A0L0D198"/>
<evidence type="ECO:0000256" key="2">
    <source>
        <dbReference type="ARBA" id="ARBA00005402"/>
    </source>
</evidence>
<keyword evidence="13" id="KW-0753">Steroid metabolism</keyword>
<dbReference type="EMBL" id="GL349433">
    <property type="protein sequence ID" value="KNC46017.1"/>
    <property type="molecule type" value="Genomic_DNA"/>
</dbReference>
<keyword evidence="9" id="KW-0756">Sterol biosynthesis</keyword>
<dbReference type="PROSITE" id="PS01017">
    <property type="entry name" value="STEROL_REDUCT_1"/>
    <property type="match status" value="1"/>
</dbReference>
<feature type="transmembrane region" description="Helical" evidence="19">
    <location>
        <begin position="408"/>
        <end position="434"/>
    </location>
</feature>
<keyword evidence="5" id="KW-0521">NADP</keyword>
<feature type="transmembrane region" description="Helical" evidence="19">
    <location>
        <begin position="88"/>
        <end position="110"/>
    </location>
</feature>
<comment type="catalytic activity">
    <reaction evidence="14">
        <text>4,4-dimethyl-5alpha-cholesta-8,24-dien-3beta-ol + NADP(+) = 4,4-dimethyl-5alpha-cholesta-8,14,24-trien-3beta-ol + NADPH + H(+)</text>
        <dbReference type="Rhea" id="RHEA:18561"/>
        <dbReference type="ChEBI" id="CHEBI:15378"/>
        <dbReference type="ChEBI" id="CHEBI:17813"/>
        <dbReference type="ChEBI" id="CHEBI:18364"/>
        <dbReference type="ChEBI" id="CHEBI:57783"/>
        <dbReference type="ChEBI" id="CHEBI:58349"/>
        <dbReference type="EC" id="1.3.1.70"/>
    </reaction>
    <physiologicalReaction direction="right-to-left" evidence="14">
        <dbReference type="Rhea" id="RHEA:18563"/>
    </physiologicalReaction>
</comment>
<keyword evidence="12" id="KW-1207">Sterol metabolism</keyword>
<dbReference type="STRING" id="461836.A0A0L0D198"/>
<dbReference type="RefSeq" id="XP_013762997.1">
    <property type="nucleotide sequence ID" value="XM_013907543.1"/>
</dbReference>
<evidence type="ECO:0000256" key="12">
    <source>
        <dbReference type="ARBA" id="ARBA00023166"/>
    </source>
</evidence>
<evidence type="ECO:0000256" key="8">
    <source>
        <dbReference type="ARBA" id="ARBA00023002"/>
    </source>
</evidence>
<feature type="transmembrane region" description="Helical" evidence="19">
    <location>
        <begin position="335"/>
        <end position="354"/>
    </location>
</feature>
<keyword evidence="6" id="KW-0752">Steroid biosynthesis</keyword>
<feature type="transmembrane region" description="Helical" evidence="19">
    <location>
        <begin position="130"/>
        <end position="153"/>
    </location>
</feature>
<dbReference type="PANTHER" id="PTHR21257">
    <property type="entry name" value="DELTA(14)-STEROL REDUCTASE"/>
    <property type="match status" value="1"/>
</dbReference>
<dbReference type="GeneID" id="25559955"/>
<dbReference type="InterPro" id="IPR018083">
    <property type="entry name" value="Sterol_reductase_CS"/>
</dbReference>
<comment type="pathway">
    <text evidence="15">Steroid biosynthesis; zymosterol biosynthesis; zymosterol from lanosterol: step 2/6.</text>
</comment>
<dbReference type="OMA" id="EWCELRP"/>
<keyword evidence="11 19" id="KW-0472">Membrane</keyword>
<evidence type="ECO:0000256" key="7">
    <source>
        <dbReference type="ARBA" id="ARBA00022989"/>
    </source>
</evidence>
<feature type="transmembrane region" description="Helical" evidence="19">
    <location>
        <begin position="269"/>
        <end position="285"/>
    </location>
</feature>
<sequence>MGKGAGKTHATEGGSSDGVENKTAFAYEFGGPAGTAVLMMVLPMVVYFLYLACGPYGVATVSLAAPFVHLPPALLDGSALHDPAQPWFTLEALAVVVGWLLLQALFYAVLPGPMAEGVELDPQTPGARRLRYPMNGLAAFFVSVLGAVLGHALGVIDLSYCYHEFLPLATGAIIVSVALSVYLYLSSLVVVPASTPANAPERALLAAGGDSGSPVYDAFMGRELNPRIALPGGFSFDLKVFCELRPGLIGWILLDLGCAAEQYASHGSITNSMMLVLAFQTYYVFDSFYNEPAILTTMDVTTDGFGFMLAFGDLAWVPFTYSLQARYLVLNPLELSTLTVLAIIATKLIGLYIFRGANSQKNAFRSGSTDPSILALEYITTERGSRLITSGWWGVARHVNYLGDWIMAWAWCLPTLFHTPITYYYVIYFGILLVHRDLRDDHKCATKYGKDWKRYCSIVRWRILPGIY</sequence>
<evidence type="ECO:0000256" key="15">
    <source>
        <dbReference type="ARBA" id="ARBA00060638"/>
    </source>
</evidence>
<evidence type="ECO:0000256" key="6">
    <source>
        <dbReference type="ARBA" id="ARBA00022955"/>
    </source>
</evidence>
<comment type="similarity">
    <text evidence="2">Belongs to the ERG4/ERG24 family.</text>
</comment>
<gene>
    <name evidence="20" type="ORF">AMSG_00135</name>
</gene>
<keyword evidence="8" id="KW-0560">Oxidoreductase</keyword>
<reference evidence="20 21" key="1">
    <citation type="submission" date="2010-05" db="EMBL/GenBank/DDBJ databases">
        <title>The Genome Sequence of Thecamonas trahens ATCC 50062.</title>
        <authorList>
            <consortium name="The Broad Institute Genome Sequencing Platform"/>
            <person name="Russ C."/>
            <person name="Cuomo C."/>
            <person name="Shea T."/>
            <person name="Young S.K."/>
            <person name="Zeng Q."/>
            <person name="Koehrsen M."/>
            <person name="Haas B."/>
            <person name="Borodovsky M."/>
            <person name="Guigo R."/>
            <person name="Alvarado L."/>
            <person name="Berlin A."/>
            <person name="Bochicchio J."/>
            <person name="Borenstein D."/>
            <person name="Chapman S."/>
            <person name="Chen Z."/>
            <person name="Freedman E."/>
            <person name="Gellesch M."/>
            <person name="Goldberg J."/>
            <person name="Griggs A."/>
            <person name="Gujja S."/>
            <person name="Heilman E."/>
            <person name="Heiman D."/>
            <person name="Hepburn T."/>
            <person name="Howarth C."/>
            <person name="Jen D."/>
            <person name="Larson L."/>
            <person name="Mehta T."/>
            <person name="Park D."/>
            <person name="Pearson M."/>
            <person name="Roberts A."/>
            <person name="Saif S."/>
            <person name="Shenoy N."/>
            <person name="Sisk P."/>
            <person name="Stolte C."/>
            <person name="Sykes S."/>
            <person name="Thomson T."/>
            <person name="Walk T."/>
            <person name="White J."/>
            <person name="Yandava C."/>
            <person name="Burger G."/>
            <person name="Gray M.W."/>
            <person name="Holland P.W.H."/>
            <person name="King N."/>
            <person name="Lang F.B.F."/>
            <person name="Roger A.J."/>
            <person name="Ruiz-Trillo I."/>
            <person name="Lander E."/>
            <person name="Nusbaum C."/>
        </authorList>
    </citation>
    <scope>NUCLEOTIDE SEQUENCE [LARGE SCALE GENOMIC DNA]</scope>
    <source>
        <strain evidence="20 21">ATCC 50062</strain>
    </source>
</reference>
<proteinExistence type="inferred from homology"/>
<evidence type="ECO:0000256" key="4">
    <source>
        <dbReference type="ARBA" id="ARBA00022692"/>
    </source>
</evidence>
<evidence type="ECO:0000256" key="11">
    <source>
        <dbReference type="ARBA" id="ARBA00023136"/>
    </source>
</evidence>
<dbReference type="GO" id="GO:0006696">
    <property type="term" value="P:ergosterol biosynthetic process"/>
    <property type="evidence" value="ECO:0007669"/>
    <property type="project" value="TreeGrafter"/>
</dbReference>
<dbReference type="InterPro" id="IPR001171">
    <property type="entry name" value="ERG24_DHCR-like"/>
</dbReference>
<evidence type="ECO:0000313" key="20">
    <source>
        <dbReference type="EMBL" id="KNC46017.1"/>
    </source>
</evidence>
<dbReference type="GO" id="GO:0050613">
    <property type="term" value="F:Delta14-sterol reductase activity"/>
    <property type="evidence" value="ECO:0007669"/>
    <property type="project" value="UniProtKB-EC"/>
</dbReference>
<evidence type="ECO:0000256" key="14">
    <source>
        <dbReference type="ARBA" id="ARBA00052254"/>
    </source>
</evidence>
<keyword evidence="10" id="KW-0443">Lipid metabolism</keyword>
<evidence type="ECO:0000313" key="21">
    <source>
        <dbReference type="Proteomes" id="UP000054408"/>
    </source>
</evidence>
<accession>A0A0L0D198</accession>
<keyword evidence="21" id="KW-1185">Reference proteome</keyword>
<dbReference type="GO" id="GO:0005789">
    <property type="term" value="C:endoplasmic reticulum membrane"/>
    <property type="evidence" value="ECO:0007669"/>
    <property type="project" value="TreeGrafter"/>
</dbReference>
<dbReference type="eggNOG" id="KOG1435">
    <property type="taxonomic scope" value="Eukaryota"/>
</dbReference>
<evidence type="ECO:0000256" key="18">
    <source>
        <dbReference type="ARBA" id="ARBA00083315"/>
    </source>
</evidence>
<dbReference type="Gene3D" id="1.20.120.1630">
    <property type="match status" value="1"/>
</dbReference>
<dbReference type="PANTHER" id="PTHR21257:SF52">
    <property type="entry name" value="DELTA(14)-STEROL REDUCTASE TM7SF2"/>
    <property type="match status" value="1"/>
</dbReference>
<keyword evidence="3" id="KW-0444">Lipid biosynthesis</keyword>
<evidence type="ECO:0000256" key="5">
    <source>
        <dbReference type="ARBA" id="ARBA00022857"/>
    </source>
</evidence>
<dbReference type="Proteomes" id="UP000054408">
    <property type="component" value="Unassembled WGS sequence"/>
</dbReference>
<evidence type="ECO:0000256" key="1">
    <source>
        <dbReference type="ARBA" id="ARBA00004141"/>
    </source>
</evidence>
<evidence type="ECO:0000256" key="13">
    <source>
        <dbReference type="ARBA" id="ARBA00023221"/>
    </source>
</evidence>
<organism evidence="20 21">
    <name type="scientific">Thecamonas trahens ATCC 50062</name>
    <dbReference type="NCBI Taxonomy" id="461836"/>
    <lineage>
        <taxon>Eukaryota</taxon>
        <taxon>Apusozoa</taxon>
        <taxon>Apusomonadida</taxon>
        <taxon>Apusomonadidae</taxon>
        <taxon>Thecamonas</taxon>
    </lineage>
</organism>
<evidence type="ECO:0000256" key="17">
    <source>
        <dbReference type="ARBA" id="ARBA00077841"/>
    </source>
</evidence>
<evidence type="ECO:0000256" key="19">
    <source>
        <dbReference type="SAM" id="Phobius"/>
    </source>
</evidence>
<name>A0A0L0D198_THETB</name>
<dbReference type="PROSITE" id="PS01018">
    <property type="entry name" value="STEROL_REDUCT_2"/>
    <property type="match status" value="1"/>
</dbReference>
<keyword evidence="4 19" id="KW-0812">Transmembrane</keyword>
<evidence type="ECO:0000256" key="10">
    <source>
        <dbReference type="ARBA" id="ARBA00023098"/>
    </source>
</evidence>
<evidence type="ECO:0000256" key="9">
    <source>
        <dbReference type="ARBA" id="ARBA00023011"/>
    </source>
</evidence>
<dbReference type="FunFam" id="1.20.120.1630:FF:000009">
    <property type="entry name" value="C-14 sterol reductase"/>
    <property type="match status" value="1"/>
</dbReference>
<feature type="transmembrane region" description="Helical" evidence="19">
    <location>
        <begin position="165"/>
        <end position="185"/>
    </location>
</feature>
<dbReference type="OrthoDB" id="10262235at2759"/>
<dbReference type="Pfam" id="PF01222">
    <property type="entry name" value="ERG4_ERG24"/>
    <property type="match status" value="1"/>
</dbReference>
<feature type="transmembrane region" description="Helical" evidence="19">
    <location>
        <begin position="305"/>
        <end position="323"/>
    </location>
</feature>